<accession>A0A2W5MWA9</accession>
<gene>
    <name evidence="1" type="ORF">DI551_07230</name>
</gene>
<organism evidence="1 2">
    <name type="scientific">Micavibrio aeruginosavorus</name>
    <dbReference type="NCBI Taxonomy" id="349221"/>
    <lineage>
        <taxon>Bacteria</taxon>
        <taxon>Pseudomonadati</taxon>
        <taxon>Bdellovibrionota</taxon>
        <taxon>Bdellovibrionia</taxon>
        <taxon>Bdellovibrionales</taxon>
        <taxon>Pseudobdellovibrionaceae</taxon>
        <taxon>Micavibrio</taxon>
    </lineage>
</organism>
<evidence type="ECO:0000313" key="2">
    <source>
        <dbReference type="Proteomes" id="UP000249417"/>
    </source>
</evidence>
<name>A0A2W5MWA9_9BACT</name>
<proteinExistence type="predicted"/>
<evidence type="ECO:0000313" key="1">
    <source>
        <dbReference type="EMBL" id="PZQ45502.1"/>
    </source>
</evidence>
<sequence>MIRLGQAMDGRLIVGSNEPFPADVKHVEYYKEQRLFSLVFETEDEESRLMPCELCEKTAAIVQASPNIMVIAMAEAGAEPYGYMVPLVQIGV</sequence>
<comment type="caution">
    <text evidence="1">The sequence shown here is derived from an EMBL/GenBank/DDBJ whole genome shotgun (WGS) entry which is preliminary data.</text>
</comment>
<protein>
    <submittedName>
        <fullName evidence="1">Uncharacterized protein</fullName>
    </submittedName>
</protein>
<dbReference type="Proteomes" id="UP000249417">
    <property type="component" value="Unassembled WGS sequence"/>
</dbReference>
<dbReference type="AlphaFoldDB" id="A0A2W5MWA9"/>
<reference evidence="1 2" key="1">
    <citation type="submission" date="2017-08" db="EMBL/GenBank/DDBJ databases">
        <title>Infants hospitalized years apart are colonized by the same room-sourced microbial strains.</title>
        <authorList>
            <person name="Brooks B."/>
            <person name="Olm M.R."/>
            <person name="Firek B.A."/>
            <person name="Baker R."/>
            <person name="Thomas B.C."/>
            <person name="Morowitz M.J."/>
            <person name="Banfield J.F."/>
        </authorList>
    </citation>
    <scope>NUCLEOTIDE SEQUENCE [LARGE SCALE GENOMIC DNA]</scope>
    <source>
        <strain evidence="1">S2_005_002_R2_29</strain>
    </source>
</reference>
<dbReference type="EMBL" id="QFQB01000047">
    <property type="protein sequence ID" value="PZQ45502.1"/>
    <property type="molecule type" value="Genomic_DNA"/>
</dbReference>